<keyword evidence="1" id="KW-0732">Signal</keyword>
<dbReference type="AlphaFoldDB" id="A0AAD7VDN9"/>
<gene>
    <name evidence="2" type="ORF">O6P43_009713</name>
</gene>
<sequence length="178" mass="19697">MQKLLSSFQRLAMNPISLLVILPLLMKSQFLKVEPAKPNSQITVMGFVYCDICSNNSFSKHSYFISGAEVRIDCTFQAVSAKSSEHIALSVNRTTNKYGVYKLEIPSVDGIKCAEDSELVSSCQASLMRSSSSSCDVPGQRTTSDEITIKSRQANMCIYSLSALNYRPSRRDITLCGR</sequence>
<comment type="caution">
    <text evidence="2">The sequence shown here is derived from an EMBL/GenBank/DDBJ whole genome shotgun (WGS) entry which is preliminary data.</text>
</comment>
<dbReference type="PANTHER" id="PTHR46995">
    <property type="entry name" value="OS09G0508200 PROTEIN"/>
    <property type="match status" value="1"/>
</dbReference>
<dbReference type="KEGG" id="qsa:O6P43_009713"/>
<evidence type="ECO:0000313" key="3">
    <source>
        <dbReference type="Proteomes" id="UP001163823"/>
    </source>
</evidence>
<evidence type="ECO:0000256" key="1">
    <source>
        <dbReference type="SAM" id="SignalP"/>
    </source>
</evidence>
<proteinExistence type="predicted"/>
<dbReference type="Pfam" id="PF01190">
    <property type="entry name" value="Pollen_Ole_e_1"/>
    <property type="match status" value="1"/>
</dbReference>
<dbReference type="Proteomes" id="UP001163823">
    <property type="component" value="Chromosome 4"/>
</dbReference>
<protein>
    <submittedName>
        <fullName evidence="2">Pollen Ole e 1 allergen/extensin</fullName>
    </submittedName>
</protein>
<organism evidence="2 3">
    <name type="scientific">Quillaja saponaria</name>
    <name type="common">Soap bark tree</name>
    <dbReference type="NCBI Taxonomy" id="32244"/>
    <lineage>
        <taxon>Eukaryota</taxon>
        <taxon>Viridiplantae</taxon>
        <taxon>Streptophyta</taxon>
        <taxon>Embryophyta</taxon>
        <taxon>Tracheophyta</taxon>
        <taxon>Spermatophyta</taxon>
        <taxon>Magnoliopsida</taxon>
        <taxon>eudicotyledons</taxon>
        <taxon>Gunneridae</taxon>
        <taxon>Pentapetalae</taxon>
        <taxon>rosids</taxon>
        <taxon>fabids</taxon>
        <taxon>Fabales</taxon>
        <taxon>Quillajaceae</taxon>
        <taxon>Quillaja</taxon>
    </lineage>
</organism>
<feature type="signal peptide" evidence="1">
    <location>
        <begin position="1"/>
        <end position="30"/>
    </location>
</feature>
<reference evidence="2" key="1">
    <citation type="journal article" date="2023" name="Science">
        <title>Elucidation of the pathway for biosynthesis of saponin adjuvants from the soapbark tree.</title>
        <authorList>
            <person name="Reed J."/>
            <person name="Orme A."/>
            <person name="El-Demerdash A."/>
            <person name="Owen C."/>
            <person name="Martin L.B.B."/>
            <person name="Misra R.C."/>
            <person name="Kikuchi S."/>
            <person name="Rejzek M."/>
            <person name="Martin A.C."/>
            <person name="Harkess A."/>
            <person name="Leebens-Mack J."/>
            <person name="Louveau T."/>
            <person name="Stephenson M.J."/>
            <person name="Osbourn A."/>
        </authorList>
    </citation>
    <scope>NUCLEOTIDE SEQUENCE</scope>
    <source>
        <strain evidence="2">S10</strain>
    </source>
</reference>
<evidence type="ECO:0000313" key="2">
    <source>
        <dbReference type="EMBL" id="KAJ7971725.1"/>
    </source>
</evidence>
<dbReference type="EMBL" id="JARAOO010000004">
    <property type="protein sequence ID" value="KAJ7971725.1"/>
    <property type="molecule type" value="Genomic_DNA"/>
</dbReference>
<feature type="chain" id="PRO_5042082119" evidence="1">
    <location>
        <begin position="31"/>
        <end position="178"/>
    </location>
</feature>
<keyword evidence="3" id="KW-1185">Reference proteome</keyword>
<accession>A0AAD7VDN9</accession>
<dbReference type="PANTHER" id="PTHR46995:SF4">
    <property type="entry name" value="POLLEN OLE E 1 ALLERGEN AND EXTENSIN FAMILY PROTEIN"/>
    <property type="match status" value="1"/>
</dbReference>
<name>A0AAD7VDN9_QUISA</name>